<dbReference type="AlphaFoldDB" id="A0A8S3R8X0"/>
<keyword evidence="13" id="KW-1185">Reference proteome</keyword>
<dbReference type="EMBL" id="CAJPWZ010001029">
    <property type="protein sequence ID" value="CAG2205794.1"/>
    <property type="molecule type" value="Genomic_DNA"/>
</dbReference>
<evidence type="ECO:0000313" key="13">
    <source>
        <dbReference type="Proteomes" id="UP000683360"/>
    </source>
</evidence>
<dbReference type="PANTHER" id="PTHR24246:SF27">
    <property type="entry name" value="ADENOSINE RECEPTOR, ISOFORM A"/>
    <property type="match status" value="1"/>
</dbReference>
<keyword evidence="6 10" id="KW-0472">Membrane</keyword>
<proteinExistence type="predicted"/>
<evidence type="ECO:0000256" key="5">
    <source>
        <dbReference type="ARBA" id="ARBA00023040"/>
    </source>
</evidence>
<keyword evidence="2" id="KW-1003">Cell membrane</keyword>
<feature type="transmembrane region" description="Helical" evidence="10">
    <location>
        <begin position="246"/>
        <end position="273"/>
    </location>
</feature>
<feature type="transmembrane region" description="Helical" evidence="10">
    <location>
        <begin position="157"/>
        <end position="182"/>
    </location>
</feature>
<evidence type="ECO:0000256" key="9">
    <source>
        <dbReference type="ARBA" id="ARBA00023224"/>
    </source>
</evidence>
<dbReference type="GO" id="GO:0004930">
    <property type="term" value="F:G protein-coupled receptor activity"/>
    <property type="evidence" value="ECO:0007669"/>
    <property type="project" value="UniProtKB-KW"/>
</dbReference>
<accession>A0A8S3R8X0</accession>
<organism evidence="12 13">
    <name type="scientific">Mytilus edulis</name>
    <name type="common">Blue mussel</name>
    <dbReference type="NCBI Taxonomy" id="6550"/>
    <lineage>
        <taxon>Eukaryota</taxon>
        <taxon>Metazoa</taxon>
        <taxon>Spiralia</taxon>
        <taxon>Lophotrochozoa</taxon>
        <taxon>Mollusca</taxon>
        <taxon>Bivalvia</taxon>
        <taxon>Autobranchia</taxon>
        <taxon>Pteriomorphia</taxon>
        <taxon>Mytilida</taxon>
        <taxon>Mytiloidea</taxon>
        <taxon>Mytilidae</taxon>
        <taxon>Mytilinae</taxon>
        <taxon>Mytilus</taxon>
    </lineage>
</organism>
<gene>
    <name evidence="12" type="ORF">MEDL_20184</name>
</gene>
<feature type="transmembrane region" description="Helical" evidence="10">
    <location>
        <begin position="215"/>
        <end position="240"/>
    </location>
</feature>
<dbReference type="PANTHER" id="PTHR24246">
    <property type="entry name" value="OLFACTORY RECEPTOR AND ADENOSINE RECEPTOR"/>
    <property type="match status" value="1"/>
</dbReference>
<evidence type="ECO:0000256" key="8">
    <source>
        <dbReference type="ARBA" id="ARBA00023180"/>
    </source>
</evidence>
<dbReference type="Proteomes" id="UP000683360">
    <property type="component" value="Unassembled WGS sequence"/>
</dbReference>
<reference evidence="12" key="1">
    <citation type="submission" date="2021-03" db="EMBL/GenBank/DDBJ databases">
        <authorList>
            <person name="Bekaert M."/>
        </authorList>
    </citation>
    <scope>NUCLEOTIDE SEQUENCE</scope>
</reference>
<keyword evidence="7" id="KW-0675">Receptor</keyword>
<feature type="transmembrane region" description="Helical" evidence="10">
    <location>
        <begin position="38"/>
        <end position="58"/>
    </location>
</feature>
<dbReference type="GO" id="GO:0005886">
    <property type="term" value="C:plasma membrane"/>
    <property type="evidence" value="ECO:0007669"/>
    <property type="project" value="UniProtKB-SubCell"/>
</dbReference>
<feature type="domain" description="G-protein coupled receptors family 1 profile" evidence="11">
    <location>
        <begin position="19"/>
        <end position="271"/>
    </location>
</feature>
<dbReference type="OrthoDB" id="10017003at2759"/>
<evidence type="ECO:0000256" key="1">
    <source>
        <dbReference type="ARBA" id="ARBA00004651"/>
    </source>
</evidence>
<comment type="subcellular location">
    <subcellularLocation>
        <location evidence="1">Cell membrane</location>
        <topology evidence="1">Multi-pass membrane protein</topology>
    </subcellularLocation>
</comment>
<evidence type="ECO:0000256" key="2">
    <source>
        <dbReference type="ARBA" id="ARBA00022475"/>
    </source>
</evidence>
<dbReference type="InterPro" id="IPR017452">
    <property type="entry name" value="GPCR_Rhodpsn_7TM"/>
</dbReference>
<dbReference type="Gene3D" id="1.20.1070.10">
    <property type="entry name" value="Rhodopsin 7-helix transmembrane proteins"/>
    <property type="match status" value="1"/>
</dbReference>
<feature type="transmembrane region" description="Helical" evidence="10">
    <location>
        <begin position="111"/>
        <end position="137"/>
    </location>
</feature>
<keyword evidence="8" id="KW-0325">Glycoprotein</keyword>
<evidence type="ECO:0000256" key="7">
    <source>
        <dbReference type="ARBA" id="ARBA00023170"/>
    </source>
</evidence>
<keyword evidence="3 10" id="KW-0812">Transmembrane</keyword>
<dbReference type="SUPFAM" id="SSF81321">
    <property type="entry name" value="Family A G protein-coupled receptor-like"/>
    <property type="match status" value="1"/>
</dbReference>
<evidence type="ECO:0000259" key="11">
    <source>
        <dbReference type="PROSITE" id="PS50262"/>
    </source>
</evidence>
<comment type="caution">
    <text evidence="12">The sequence shown here is derived from an EMBL/GenBank/DDBJ whole genome shotgun (WGS) entry which is preliminary data.</text>
</comment>
<evidence type="ECO:0000256" key="4">
    <source>
        <dbReference type="ARBA" id="ARBA00022989"/>
    </source>
</evidence>
<name>A0A8S3R8X0_MYTED</name>
<sequence>MWQSIKIAHFVIVTTMLLFHGCSIYVSTTSKELKKNRFLVLAMYLSLSDIALGLELIYHSILVFMNSQGVSSQYQCLIIQHLVGGTIMSSLIQTLLICIDRVNATFTTQKGLLVLVCTNKGVLLYFILSHCIAFWRFGMATIDGPVPCDPKNTTTTLVFFSHDIPCLCIVVAIISCYGFVIYRMIRSQNVLQASSMTESQVAKKKANAIRTRRNAVTLGLIIAVSLVSVLPRTMLVFSLYMGNTSAITGTLALIFNNFFLLLNPVVDPVIYVLRIKKYRQYLLCKCLKNNSVTDATNSAAVH</sequence>
<feature type="transmembrane region" description="Helical" evidence="10">
    <location>
        <begin position="78"/>
        <end position="99"/>
    </location>
</feature>
<keyword evidence="4 10" id="KW-1133">Transmembrane helix</keyword>
<evidence type="ECO:0000313" key="12">
    <source>
        <dbReference type="EMBL" id="CAG2205794.1"/>
    </source>
</evidence>
<evidence type="ECO:0000256" key="10">
    <source>
        <dbReference type="SAM" id="Phobius"/>
    </source>
</evidence>
<feature type="transmembrane region" description="Helical" evidence="10">
    <location>
        <begin position="6"/>
        <end position="26"/>
    </location>
</feature>
<dbReference type="PROSITE" id="PS50262">
    <property type="entry name" value="G_PROTEIN_RECEP_F1_2"/>
    <property type="match status" value="1"/>
</dbReference>
<evidence type="ECO:0000256" key="6">
    <source>
        <dbReference type="ARBA" id="ARBA00023136"/>
    </source>
</evidence>
<keyword evidence="9" id="KW-0807">Transducer</keyword>
<protein>
    <recommendedName>
        <fullName evidence="11">G-protein coupled receptors family 1 profile domain-containing protein</fullName>
    </recommendedName>
</protein>
<evidence type="ECO:0000256" key="3">
    <source>
        <dbReference type="ARBA" id="ARBA00022692"/>
    </source>
</evidence>
<keyword evidence="5" id="KW-0297">G-protein coupled receptor</keyword>